<dbReference type="InterPro" id="IPR000131">
    <property type="entry name" value="ATP_synth_F1_gsu"/>
</dbReference>
<dbReference type="Gene3D" id="3.40.1380.10">
    <property type="match status" value="1"/>
</dbReference>
<dbReference type="PANTHER" id="PTHR11693:SF22">
    <property type="entry name" value="ATP SYNTHASE SUBUNIT GAMMA, MITOCHONDRIAL"/>
    <property type="match status" value="1"/>
</dbReference>
<keyword evidence="5 10" id="KW-0375">Hydrogen ion transport</keyword>
<evidence type="ECO:0000313" key="11">
    <source>
        <dbReference type="EMBL" id="TSC65483.1"/>
    </source>
</evidence>
<protein>
    <recommendedName>
        <fullName evidence="10">ATP synthase gamma chain</fullName>
    </recommendedName>
    <alternativeName>
        <fullName evidence="10">ATP synthase F1 sector gamma subunit</fullName>
    </alternativeName>
    <alternativeName>
        <fullName evidence="10">F-ATPase gamma subunit</fullName>
    </alternativeName>
</protein>
<evidence type="ECO:0000313" key="12">
    <source>
        <dbReference type="Proteomes" id="UP000319613"/>
    </source>
</evidence>
<dbReference type="GO" id="GO:0046933">
    <property type="term" value="F:proton-transporting ATP synthase activity, rotational mechanism"/>
    <property type="evidence" value="ECO:0007669"/>
    <property type="project" value="UniProtKB-UniRule"/>
</dbReference>
<dbReference type="NCBIfam" id="TIGR01146">
    <property type="entry name" value="ATPsyn_F1gamma"/>
    <property type="match status" value="1"/>
</dbReference>
<evidence type="ECO:0000256" key="4">
    <source>
        <dbReference type="ARBA" id="ARBA00022448"/>
    </source>
</evidence>
<keyword evidence="10" id="KW-1003">Cell membrane</keyword>
<dbReference type="Pfam" id="PF00231">
    <property type="entry name" value="ATP-synt"/>
    <property type="match status" value="1"/>
</dbReference>
<dbReference type="PANTHER" id="PTHR11693">
    <property type="entry name" value="ATP SYNTHASE GAMMA CHAIN"/>
    <property type="match status" value="1"/>
</dbReference>
<dbReference type="CDD" id="cd12151">
    <property type="entry name" value="F1-ATPase_gamma"/>
    <property type="match status" value="1"/>
</dbReference>
<dbReference type="GO" id="GO:0042777">
    <property type="term" value="P:proton motive force-driven plasma membrane ATP synthesis"/>
    <property type="evidence" value="ECO:0007669"/>
    <property type="project" value="UniProtKB-UniRule"/>
</dbReference>
<keyword evidence="9 10" id="KW-0066">ATP synthesis</keyword>
<dbReference type="Gene3D" id="1.10.287.80">
    <property type="entry name" value="ATP synthase, gamma subunit, helix hairpin domain"/>
    <property type="match status" value="2"/>
</dbReference>
<sequence length="301" mass="34087">MAGTLEIKRRIKSIKSTKKITRAMQMVSAVKMRKAQVATLASRSYSDLAWQIISNLSSKIDPKYHKLLQKPESKIDPKKIGIILITSNRGLIGGFNANLNNVLKKYVEAHELVAEFVSVGKKGREVLARTKQNIIADFPKHDKTVGIKEIEPISEMIVSEYLSGKYEKIVLVYTHFVSTINQKPVIKQILPFTNTNHQKDLPMTTSDEHDKSRPLHFEYTFEPTPDKVLEHLIPRILESQIYQAILESDASEHSARMIMMKNATDAATELVDDLTFAYNQLRQANITKELSEITAGRIALE</sequence>
<dbReference type="HAMAP" id="MF_00815">
    <property type="entry name" value="ATP_synth_gamma_bact"/>
    <property type="match status" value="1"/>
</dbReference>
<comment type="function">
    <text evidence="1 10">Produces ATP from ADP in the presence of a proton gradient across the membrane. The gamma chain is believed to be important in regulating ATPase activity and the flow of protons through the CF(0) complex.</text>
</comment>
<keyword evidence="4 10" id="KW-0813">Transport</keyword>
<organism evidence="11 12">
    <name type="scientific">Candidatus Doudnabacteria bacterium Gr01-1014_77</name>
    <dbReference type="NCBI Taxonomy" id="2017133"/>
    <lineage>
        <taxon>Bacteria</taxon>
        <taxon>Candidatus Doudnaibacteriota</taxon>
    </lineage>
</organism>
<keyword evidence="6 10" id="KW-0406">Ion transport</keyword>
<keyword evidence="7 10" id="KW-0472">Membrane</keyword>
<evidence type="ECO:0000256" key="3">
    <source>
        <dbReference type="ARBA" id="ARBA00007681"/>
    </source>
</evidence>
<dbReference type="AlphaFoldDB" id="A0A554JAU5"/>
<evidence type="ECO:0000256" key="5">
    <source>
        <dbReference type="ARBA" id="ARBA00022781"/>
    </source>
</evidence>
<comment type="subunit">
    <text evidence="10">F-type ATPases have 2 components, CF(1) - the catalytic core - and CF(0) - the membrane proton channel. CF(1) has five subunits: alpha(3), beta(3), gamma(1), delta(1), epsilon(1). CF(0) has three main subunits: a, b and c.</text>
</comment>
<evidence type="ECO:0000256" key="9">
    <source>
        <dbReference type="ARBA" id="ARBA00023310"/>
    </source>
</evidence>
<proteinExistence type="inferred from homology"/>
<dbReference type="Proteomes" id="UP000319613">
    <property type="component" value="Unassembled WGS sequence"/>
</dbReference>
<keyword evidence="8 10" id="KW-0139">CF(1)</keyword>
<comment type="subcellular location">
    <subcellularLocation>
        <location evidence="10">Cell membrane</location>
        <topology evidence="10">Peripheral membrane protein</topology>
    </subcellularLocation>
    <subcellularLocation>
        <location evidence="2">Membrane</location>
        <topology evidence="2">Peripheral membrane protein</topology>
    </subcellularLocation>
</comment>
<dbReference type="GO" id="GO:0005524">
    <property type="term" value="F:ATP binding"/>
    <property type="evidence" value="ECO:0007669"/>
    <property type="project" value="UniProtKB-UniRule"/>
</dbReference>
<evidence type="ECO:0000256" key="1">
    <source>
        <dbReference type="ARBA" id="ARBA00003456"/>
    </source>
</evidence>
<gene>
    <name evidence="10" type="primary">atpG</name>
    <name evidence="11" type="ORF">G01um101477_456</name>
</gene>
<evidence type="ECO:0000256" key="10">
    <source>
        <dbReference type="HAMAP-Rule" id="MF_00815"/>
    </source>
</evidence>
<dbReference type="GO" id="GO:0045259">
    <property type="term" value="C:proton-transporting ATP synthase complex"/>
    <property type="evidence" value="ECO:0007669"/>
    <property type="project" value="UniProtKB-KW"/>
</dbReference>
<evidence type="ECO:0000256" key="2">
    <source>
        <dbReference type="ARBA" id="ARBA00004170"/>
    </source>
</evidence>
<name>A0A554JAU5_9BACT</name>
<dbReference type="PRINTS" id="PR00126">
    <property type="entry name" value="ATPASEGAMMA"/>
</dbReference>
<dbReference type="InterPro" id="IPR035968">
    <property type="entry name" value="ATP_synth_F1_ATPase_gsu"/>
</dbReference>
<evidence type="ECO:0000256" key="6">
    <source>
        <dbReference type="ARBA" id="ARBA00023065"/>
    </source>
</evidence>
<dbReference type="EMBL" id="VMFF01000043">
    <property type="protein sequence ID" value="TSC65483.1"/>
    <property type="molecule type" value="Genomic_DNA"/>
</dbReference>
<dbReference type="GO" id="GO:0005886">
    <property type="term" value="C:plasma membrane"/>
    <property type="evidence" value="ECO:0007669"/>
    <property type="project" value="UniProtKB-SubCell"/>
</dbReference>
<evidence type="ECO:0000256" key="8">
    <source>
        <dbReference type="ARBA" id="ARBA00023196"/>
    </source>
</evidence>
<accession>A0A554JAU5</accession>
<dbReference type="SUPFAM" id="SSF52943">
    <property type="entry name" value="ATP synthase (F1-ATPase), gamma subunit"/>
    <property type="match status" value="1"/>
</dbReference>
<evidence type="ECO:0000256" key="7">
    <source>
        <dbReference type="ARBA" id="ARBA00023136"/>
    </source>
</evidence>
<comment type="similarity">
    <text evidence="3 10">Belongs to the ATPase gamma chain family.</text>
</comment>
<reference evidence="11 12" key="1">
    <citation type="submission" date="2017-07" db="EMBL/GenBank/DDBJ databases">
        <title>Mechanisms for carbon and nitrogen cycling indicate functional differentiation within the Candidate Phyla Radiation.</title>
        <authorList>
            <person name="Danczak R.E."/>
            <person name="Johnston M.D."/>
            <person name="Kenah C."/>
            <person name="Slattery M."/>
            <person name="Wrighton K.C."/>
            <person name="Wilkins M.J."/>
        </authorList>
    </citation>
    <scope>NUCLEOTIDE SEQUENCE [LARGE SCALE GENOMIC DNA]</scope>
    <source>
        <strain evidence="11">Gr01-1014_77</strain>
    </source>
</reference>
<comment type="caution">
    <text evidence="11">The sequence shown here is derived from an EMBL/GenBank/DDBJ whole genome shotgun (WGS) entry which is preliminary data.</text>
</comment>